<comment type="caution">
    <text evidence="1">The sequence shown here is derived from an EMBL/GenBank/DDBJ whole genome shotgun (WGS) entry which is preliminary data.</text>
</comment>
<dbReference type="EMBL" id="ANIZ01003803">
    <property type="protein sequence ID" value="ETI31216.1"/>
    <property type="molecule type" value="Genomic_DNA"/>
</dbReference>
<keyword evidence="2" id="KW-1185">Reference proteome</keyword>
<dbReference type="Proteomes" id="UP000018721">
    <property type="component" value="Unassembled WGS sequence"/>
</dbReference>
<evidence type="ECO:0000313" key="1">
    <source>
        <dbReference type="EMBL" id="ETI31216.1"/>
    </source>
</evidence>
<reference evidence="1 2" key="1">
    <citation type="submission" date="2013-11" db="EMBL/GenBank/DDBJ databases">
        <title>The Genome Sequence of Phytophthora parasitica P1569.</title>
        <authorList>
            <consortium name="The Broad Institute Genomics Platform"/>
            <person name="Russ C."/>
            <person name="Tyler B."/>
            <person name="Panabieres F."/>
            <person name="Shan W."/>
            <person name="Tripathy S."/>
            <person name="Grunwald N."/>
            <person name="Machado M."/>
            <person name="Johnson C.S."/>
            <person name="Arredondo F."/>
            <person name="Hong C."/>
            <person name="Coffey M."/>
            <person name="Young S.K."/>
            <person name="Zeng Q."/>
            <person name="Gargeya S."/>
            <person name="Fitzgerald M."/>
            <person name="Abouelleil A."/>
            <person name="Alvarado L."/>
            <person name="Chapman S.B."/>
            <person name="Gainer-Dewar J."/>
            <person name="Goldberg J."/>
            <person name="Griggs A."/>
            <person name="Gujja S."/>
            <person name="Hansen M."/>
            <person name="Howarth C."/>
            <person name="Imamovic A."/>
            <person name="Ireland A."/>
            <person name="Larimer J."/>
            <person name="McCowan C."/>
            <person name="Murphy C."/>
            <person name="Pearson M."/>
            <person name="Poon T.W."/>
            <person name="Priest M."/>
            <person name="Roberts A."/>
            <person name="Saif S."/>
            <person name="Shea T."/>
            <person name="Sykes S."/>
            <person name="Wortman J."/>
            <person name="Nusbaum C."/>
            <person name="Birren B."/>
        </authorList>
    </citation>
    <scope>NUCLEOTIDE SEQUENCE [LARGE SCALE GENOMIC DNA]</scope>
    <source>
        <strain evidence="1 2">P1569</strain>
    </source>
</reference>
<sequence>MAISFAIDVQRKMLELREERYSVPTRQNSVKELFKSVELAKIKIGSRLYCSPTLKGSNTRSIIF</sequence>
<dbReference type="HOGENOM" id="CLU_2872530_0_0_1"/>
<evidence type="ECO:0000313" key="2">
    <source>
        <dbReference type="Proteomes" id="UP000018721"/>
    </source>
</evidence>
<organism evidence="1 2">
    <name type="scientific">Phytophthora nicotianae P1569</name>
    <dbReference type="NCBI Taxonomy" id="1317065"/>
    <lineage>
        <taxon>Eukaryota</taxon>
        <taxon>Sar</taxon>
        <taxon>Stramenopiles</taxon>
        <taxon>Oomycota</taxon>
        <taxon>Peronosporomycetes</taxon>
        <taxon>Peronosporales</taxon>
        <taxon>Peronosporaceae</taxon>
        <taxon>Phytophthora</taxon>
    </lineage>
</organism>
<accession>V9DX08</accession>
<gene>
    <name evidence="1" type="ORF">F443_21800</name>
</gene>
<name>V9DX08_PHYNI</name>
<protein>
    <submittedName>
        <fullName evidence="1">Uncharacterized protein</fullName>
    </submittedName>
</protein>
<dbReference type="AlphaFoldDB" id="V9DX08"/>
<proteinExistence type="predicted"/>